<name>A0A397WA21_9GLOM</name>
<accession>A0A397WA21</accession>
<evidence type="ECO:0000313" key="2">
    <source>
        <dbReference type="Proteomes" id="UP000266673"/>
    </source>
</evidence>
<reference evidence="1 2" key="1">
    <citation type="submission" date="2018-06" db="EMBL/GenBank/DDBJ databases">
        <title>Comparative genomics reveals the genomic features of Rhizophagus irregularis, R. cerebriforme, R. diaphanum and Gigaspora rosea, and their symbiotic lifestyle signature.</title>
        <authorList>
            <person name="Morin E."/>
            <person name="San Clemente H."/>
            <person name="Chen E.C.H."/>
            <person name="De La Providencia I."/>
            <person name="Hainaut M."/>
            <person name="Kuo A."/>
            <person name="Kohler A."/>
            <person name="Murat C."/>
            <person name="Tang N."/>
            <person name="Roy S."/>
            <person name="Loubradou J."/>
            <person name="Henrissat B."/>
            <person name="Grigoriev I.V."/>
            <person name="Corradi N."/>
            <person name="Roux C."/>
            <person name="Martin F.M."/>
        </authorList>
    </citation>
    <scope>NUCLEOTIDE SEQUENCE [LARGE SCALE GENOMIC DNA]</scope>
    <source>
        <strain evidence="1 2">DAOM 194757</strain>
    </source>
</reference>
<dbReference type="Proteomes" id="UP000266673">
    <property type="component" value="Unassembled WGS sequence"/>
</dbReference>
<dbReference type="AlphaFoldDB" id="A0A397WA21"/>
<protein>
    <submittedName>
        <fullName evidence="1">Uncharacterized protein</fullName>
    </submittedName>
</protein>
<proteinExistence type="predicted"/>
<gene>
    <name evidence="1" type="ORF">C2G38_2155619</name>
</gene>
<evidence type="ECO:0000313" key="1">
    <source>
        <dbReference type="EMBL" id="RIB29353.1"/>
    </source>
</evidence>
<keyword evidence="2" id="KW-1185">Reference proteome</keyword>
<organism evidence="1 2">
    <name type="scientific">Gigaspora rosea</name>
    <dbReference type="NCBI Taxonomy" id="44941"/>
    <lineage>
        <taxon>Eukaryota</taxon>
        <taxon>Fungi</taxon>
        <taxon>Fungi incertae sedis</taxon>
        <taxon>Mucoromycota</taxon>
        <taxon>Glomeromycotina</taxon>
        <taxon>Glomeromycetes</taxon>
        <taxon>Diversisporales</taxon>
        <taxon>Gigasporaceae</taxon>
        <taxon>Gigaspora</taxon>
    </lineage>
</organism>
<comment type="caution">
    <text evidence="1">The sequence shown here is derived from an EMBL/GenBank/DDBJ whole genome shotgun (WGS) entry which is preliminary data.</text>
</comment>
<dbReference type="EMBL" id="QKWP01000040">
    <property type="protein sequence ID" value="RIB29353.1"/>
    <property type="molecule type" value="Genomic_DNA"/>
</dbReference>
<dbReference type="OrthoDB" id="120976at2759"/>
<sequence>MEKAPTDVLCKNTTLDFDPIIFGESISRCICKSITLEKALADTFCKNTTLSLQYRNFGSEEKKALADARIPL</sequence>